<evidence type="ECO:0000313" key="3">
    <source>
        <dbReference type="Proteomes" id="UP000290106"/>
    </source>
</evidence>
<keyword evidence="3" id="KW-1185">Reference proteome</keyword>
<organism evidence="2 3">
    <name type="scientific">Blautia faecicola</name>
    <dbReference type="NCBI Taxonomy" id="2509240"/>
    <lineage>
        <taxon>Bacteria</taxon>
        <taxon>Bacillati</taxon>
        <taxon>Bacillota</taxon>
        <taxon>Clostridia</taxon>
        <taxon>Lachnospirales</taxon>
        <taxon>Lachnospiraceae</taxon>
        <taxon>Blautia</taxon>
    </lineage>
</organism>
<reference evidence="2 3" key="1">
    <citation type="submission" date="2019-01" db="EMBL/GenBank/DDBJ databases">
        <title>Blautia sp. nov. KGMB01111 isolated human feces.</title>
        <authorList>
            <person name="Park J.-E."/>
            <person name="Kim J.-S."/>
            <person name="Park S.-H."/>
        </authorList>
    </citation>
    <scope>NUCLEOTIDE SEQUENCE [LARGE SCALE GENOMIC DNA]</scope>
    <source>
        <strain evidence="2 3">KGMB01111</strain>
    </source>
</reference>
<name>A0A4Q1RKY1_9FIRM</name>
<evidence type="ECO:0000256" key="1">
    <source>
        <dbReference type="SAM" id="MobiDB-lite"/>
    </source>
</evidence>
<dbReference type="AlphaFoldDB" id="A0A4Q1RKY1"/>
<dbReference type="OrthoDB" id="2016755at2"/>
<dbReference type="EMBL" id="SDKC01000001">
    <property type="protein sequence ID" value="RXS76456.1"/>
    <property type="molecule type" value="Genomic_DNA"/>
</dbReference>
<gene>
    <name evidence="2" type="ORF">ETP43_15435</name>
</gene>
<dbReference type="PROSITE" id="PS51257">
    <property type="entry name" value="PROKAR_LIPOPROTEIN"/>
    <property type="match status" value="1"/>
</dbReference>
<proteinExistence type="predicted"/>
<dbReference type="Proteomes" id="UP000290106">
    <property type="component" value="Unassembled WGS sequence"/>
</dbReference>
<dbReference type="RefSeq" id="WP_129259139.1">
    <property type="nucleotide sequence ID" value="NZ_SDKC01000001.1"/>
</dbReference>
<evidence type="ECO:0000313" key="2">
    <source>
        <dbReference type="EMBL" id="RXS76456.1"/>
    </source>
</evidence>
<comment type="caution">
    <text evidence="2">The sequence shown here is derived from an EMBL/GenBank/DDBJ whole genome shotgun (WGS) entry which is preliminary data.</text>
</comment>
<sequence>MRLRKLIWILAGCCLLSGCRSGNENLSEKNVSDTEVTEESAESRKEIEQDFPQRIQEDVGENVHIDAECVYPENFQEGKGLKAVQSGSTLWEQREQIVDKFAKGNPVLDVEETSYDDFQSESYTLTETTGISITSENVLNYFSDQATYILNTIMEDDRFDTYNGNEFQTTTDLAFISQEEAWNQIKSFLQEIGVEVTDAYTCYVMDYKTMQQEEEKIYQLLQEEDTKTFEKKEQWSADDDSYYFKTSIAWNGYPVIPYMSGEGNDEQNVSVVYDKSGIISMMIIGHYPMQEKEEVDIESPVKVAELLAEPLNNIISDTTYEIQKLTLCQVVIGKNHETGMAEIVPCWKCSVQVKNDQEDPGYTTYYYYNAETLESIS</sequence>
<feature type="region of interest" description="Disordered" evidence="1">
    <location>
        <begin position="26"/>
        <end position="48"/>
    </location>
</feature>
<protein>
    <submittedName>
        <fullName evidence="2">Uncharacterized protein</fullName>
    </submittedName>
</protein>
<accession>A0A4Q1RKY1</accession>